<evidence type="ECO:0000256" key="2">
    <source>
        <dbReference type="ARBA" id="ARBA00001966"/>
    </source>
</evidence>
<evidence type="ECO:0000313" key="20">
    <source>
        <dbReference type="Proteomes" id="UP000295164"/>
    </source>
</evidence>
<dbReference type="Pfam" id="PF07730">
    <property type="entry name" value="HisKA_3"/>
    <property type="match status" value="1"/>
</dbReference>
<dbReference type="InterPro" id="IPR004358">
    <property type="entry name" value="Sig_transdc_His_kin-like_C"/>
</dbReference>
<dbReference type="GO" id="GO:0051539">
    <property type="term" value="F:4 iron, 4 sulfur cluster binding"/>
    <property type="evidence" value="ECO:0007669"/>
    <property type="project" value="UniProtKB-KW"/>
</dbReference>
<evidence type="ECO:0000256" key="13">
    <source>
        <dbReference type="ARBA" id="ARBA00023014"/>
    </source>
</evidence>
<dbReference type="InterPro" id="IPR000014">
    <property type="entry name" value="PAS"/>
</dbReference>
<gene>
    <name evidence="19" type="ORF">E0486_09665</name>
</gene>
<evidence type="ECO:0000256" key="15">
    <source>
        <dbReference type="ARBA" id="ARBA00030800"/>
    </source>
</evidence>
<dbReference type="CDD" id="cd16917">
    <property type="entry name" value="HATPase_UhpB-NarQ-NarX-like"/>
    <property type="match status" value="1"/>
</dbReference>
<feature type="domain" description="PAC" evidence="18">
    <location>
        <begin position="215"/>
        <end position="268"/>
    </location>
</feature>
<dbReference type="InterPro" id="IPR011712">
    <property type="entry name" value="Sig_transdc_His_kin_sub3_dim/P"/>
</dbReference>
<feature type="domain" description="PAS" evidence="17">
    <location>
        <begin position="398"/>
        <end position="470"/>
    </location>
</feature>
<accession>A0A4V2WMQ1</accession>
<evidence type="ECO:0000256" key="4">
    <source>
        <dbReference type="ARBA" id="ARBA00012438"/>
    </source>
</evidence>
<dbReference type="SUPFAM" id="SSF55785">
    <property type="entry name" value="PYP-like sensor domain (PAS domain)"/>
    <property type="match status" value="5"/>
</dbReference>
<dbReference type="GO" id="GO:0016020">
    <property type="term" value="C:membrane"/>
    <property type="evidence" value="ECO:0007669"/>
    <property type="project" value="InterPro"/>
</dbReference>
<keyword evidence="6" id="KW-0004">4Fe-4S</keyword>
<dbReference type="SMART" id="SM00387">
    <property type="entry name" value="HATPase_c"/>
    <property type="match status" value="1"/>
</dbReference>
<evidence type="ECO:0000259" key="17">
    <source>
        <dbReference type="PROSITE" id="PS50112"/>
    </source>
</evidence>
<comment type="cofactor">
    <cofactor evidence="2">
        <name>[4Fe-4S] cluster</name>
        <dbReference type="ChEBI" id="CHEBI:49883"/>
    </cofactor>
</comment>
<dbReference type="SUPFAM" id="SSF55874">
    <property type="entry name" value="ATPase domain of HSP90 chaperone/DNA topoisomerase II/histidine kinase"/>
    <property type="match status" value="1"/>
</dbReference>
<evidence type="ECO:0000256" key="3">
    <source>
        <dbReference type="ARBA" id="ARBA00004496"/>
    </source>
</evidence>
<dbReference type="PRINTS" id="PR00344">
    <property type="entry name" value="BCTRLSENSOR"/>
</dbReference>
<feature type="domain" description="PAC" evidence="18">
    <location>
        <begin position="617"/>
        <end position="669"/>
    </location>
</feature>
<organism evidence="19 20">
    <name type="scientific">Flaviaesturariibacter aridisoli</name>
    <dbReference type="NCBI Taxonomy" id="2545761"/>
    <lineage>
        <taxon>Bacteria</taxon>
        <taxon>Pseudomonadati</taxon>
        <taxon>Bacteroidota</taxon>
        <taxon>Chitinophagia</taxon>
        <taxon>Chitinophagales</taxon>
        <taxon>Chitinophagaceae</taxon>
        <taxon>Flaviaestuariibacter</taxon>
    </lineage>
</organism>
<feature type="domain" description="PAS" evidence="17">
    <location>
        <begin position="569"/>
        <end position="613"/>
    </location>
</feature>
<dbReference type="GO" id="GO:0046983">
    <property type="term" value="F:protein dimerization activity"/>
    <property type="evidence" value="ECO:0007669"/>
    <property type="project" value="InterPro"/>
</dbReference>
<dbReference type="Pfam" id="PF08448">
    <property type="entry name" value="PAS_4"/>
    <property type="match status" value="1"/>
</dbReference>
<dbReference type="GO" id="GO:0046872">
    <property type="term" value="F:metal ion binding"/>
    <property type="evidence" value="ECO:0007669"/>
    <property type="project" value="UniProtKB-KW"/>
</dbReference>
<dbReference type="Proteomes" id="UP000295164">
    <property type="component" value="Unassembled WGS sequence"/>
</dbReference>
<dbReference type="PROSITE" id="PS50109">
    <property type="entry name" value="HIS_KIN"/>
    <property type="match status" value="1"/>
</dbReference>
<evidence type="ECO:0000256" key="7">
    <source>
        <dbReference type="ARBA" id="ARBA00022490"/>
    </source>
</evidence>
<feature type="domain" description="PAC" evidence="18">
    <location>
        <begin position="474"/>
        <end position="527"/>
    </location>
</feature>
<dbReference type="InterPro" id="IPR005467">
    <property type="entry name" value="His_kinase_dom"/>
</dbReference>
<evidence type="ECO:0000256" key="11">
    <source>
        <dbReference type="ARBA" id="ARBA00022777"/>
    </source>
</evidence>
<feature type="domain" description="PAC" evidence="18">
    <location>
        <begin position="345"/>
        <end position="397"/>
    </location>
</feature>
<dbReference type="InterPro" id="IPR001610">
    <property type="entry name" value="PAC"/>
</dbReference>
<reference evidence="19 20" key="1">
    <citation type="submission" date="2019-03" db="EMBL/GenBank/DDBJ databases">
        <authorList>
            <person name="Kim M.K.M."/>
        </authorList>
    </citation>
    <scope>NUCLEOTIDE SEQUENCE [LARGE SCALE GENOMIC DNA]</scope>
    <source>
        <strain evidence="19 20">17J68-15</strain>
    </source>
</reference>
<proteinExistence type="predicted"/>
<keyword evidence="10" id="KW-0479">Metal-binding</keyword>
<feature type="domain" description="PAS" evidence="17">
    <location>
        <begin position="269"/>
        <end position="340"/>
    </location>
</feature>
<keyword evidence="9" id="KW-0808">Transferase</keyword>
<dbReference type="InterPro" id="IPR003594">
    <property type="entry name" value="HATPase_dom"/>
</dbReference>
<dbReference type="PROSITE" id="PS50112">
    <property type="entry name" value="PAS"/>
    <property type="match status" value="4"/>
</dbReference>
<dbReference type="CDD" id="cd00130">
    <property type="entry name" value="PAS"/>
    <property type="match status" value="4"/>
</dbReference>
<sequence length="886" mass="101250">MNTSDTPYQQQSGPGFSLDDLLFSLDESIAIVDRDLRFAAFNPAAADAFRELHGNELVVGGYLLDLVRPADVGALRHLFAQVLSGQTREIQRSHRLENGRERVYRNLMRPFLRQGAIEGVLVHSRDITGQVAAETALRESNERFRRAANASYDMIWEHDLRTGRISLSDQYCIQLGYTETEIDAASFSQYILHPDESADLRKKVNAFLKSERTNLFYPIHRLRKSNGEYIYVEAQAIVSRNGHGKPYLLTGVTRDVTQQYLMERKLRESHRRYELAAHASTDLVFEADFQTGKLIHNHIITSVYGFAAGELSVAGKANRLIHPDDRALYEAATRQALDKGQAHVHVPVLRLLKKNGEIVYTEIKALLVLNAQGQLIKRIGSARDITWRHALEQSLEESRKRFERAAEASFDMIWEADLRTGVIHSSDRFHTHMGYGRDEIRVGEDFFSTLVHPDDAEIMRQANETFYHSQESFTTFPVHRMRKKDGTYIYAEARVRMTRDEQGAPILLTGVTRDVTEQLLKELELKTLNRQLKIQADELRHSIDRYDLVAKATSDVVWDWNLVTNENWFNENFQHLFGYPPEAARDIHAWEDRLHPEEREAVIANVQKAIREGRPNWEGRYRFRRADNSWAYILDRGYTLHDESGKPLRMIGSMQDITHLRQLEEEMLQKQLRYQRHITEVTIRSQEQERSMLGRELHDNINQILASCKLMTEMALREERMREQLLERTYNQLAMAIDEIRNLSHSLVPPALSEIGLEGALAELADKETLAGGAGCSLELEGDPATVDDGLALMLFRIAQESVHNSQKYAQASSIHIRLAVGNEDVQLEVCDDGIGFDPAQRKDGIGLRNIRSRVQLHNGEMDLETAPGTGCTLRVSIPLKVRAES</sequence>
<keyword evidence="7" id="KW-0963">Cytoplasm</keyword>
<keyword evidence="20" id="KW-1185">Reference proteome</keyword>
<dbReference type="PROSITE" id="PS50113">
    <property type="entry name" value="PAC"/>
    <property type="match status" value="4"/>
</dbReference>
<dbReference type="Pfam" id="PF08447">
    <property type="entry name" value="PAS_3"/>
    <property type="match status" value="4"/>
</dbReference>
<dbReference type="NCBIfam" id="TIGR00229">
    <property type="entry name" value="sensory_box"/>
    <property type="match status" value="4"/>
</dbReference>
<evidence type="ECO:0000313" key="19">
    <source>
        <dbReference type="EMBL" id="TCZ71807.1"/>
    </source>
</evidence>
<feature type="domain" description="Histidine kinase" evidence="16">
    <location>
        <begin position="692"/>
        <end position="882"/>
    </location>
</feature>
<evidence type="ECO:0000256" key="12">
    <source>
        <dbReference type="ARBA" id="ARBA00023004"/>
    </source>
</evidence>
<evidence type="ECO:0000259" key="18">
    <source>
        <dbReference type="PROSITE" id="PS50113"/>
    </source>
</evidence>
<keyword evidence="8" id="KW-0597">Phosphoprotein</keyword>
<dbReference type="InterPro" id="IPR036890">
    <property type="entry name" value="HATPase_C_sf"/>
</dbReference>
<comment type="subcellular location">
    <subcellularLocation>
        <location evidence="3">Cytoplasm</location>
    </subcellularLocation>
</comment>
<keyword evidence="11" id="KW-0418">Kinase</keyword>
<dbReference type="Gene3D" id="3.30.450.20">
    <property type="entry name" value="PAS domain"/>
    <property type="match status" value="5"/>
</dbReference>
<dbReference type="InterPro" id="IPR013655">
    <property type="entry name" value="PAS_fold_3"/>
</dbReference>
<comment type="catalytic activity">
    <reaction evidence="1">
        <text>ATP + protein L-histidine = ADP + protein N-phospho-L-histidine.</text>
        <dbReference type="EC" id="2.7.13.3"/>
    </reaction>
</comment>
<keyword evidence="12" id="KW-0408">Iron</keyword>
<dbReference type="EC" id="2.7.13.3" evidence="4"/>
<dbReference type="PANTHER" id="PTHR43304">
    <property type="entry name" value="PHYTOCHROME-LIKE PROTEIN CPH1"/>
    <property type="match status" value="1"/>
</dbReference>
<comment type="caution">
    <text evidence="19">The sequence shown here is derived from an EMBL/GenBank/DDBJ whole genome shotgun (WGS) entry which is preliminary data.</text>
</comment>
<evidence type="ECO:0000256" key="10">
    <source>
        <dbReference type="ARBA" id="ARBA00022723"/>
    </source>
</evidence>
<dbReference type="RefSeq" id="WP_131851960.1">
    <property type="nucleotide sequence ID" value="NZ_SKFH01000012.1"/>
</dbReference>
<keyword evidence="13" id="KW-0411">Iron-sulfur</keyword>
<evidence type="ECO:0000256" key="14">
    <source>
        <dbReference type="ARBA" id="ARBA00024827"/>
    </source>
</evidence>
<name>A0A4V2WMQ1_9BACT</name>
<dbReference type="SMART" id="SM00091">
    <property type="entry name" value="PAS"/>
    <property type="match status" value="5"/>
</dbReference>
<evidence type="ECO:0000256" key="9">
    <source>
        <dbReference type="ARBA" id="ARBA00022679"/>
    </source>
</evidence>
<dbReference type="InterPro" id="IPR013656">
    <property type="entry name" value="PAS_4"/>
</dbReference>
<comment type="function">
    <text evidence="14">Member of the two-component regulatory system NreB/NreC involved in the control of dissimilatory nitrate/nitrite reduction in response to oxygen. NreB functions as a direct oxygen sensor histidine kinase which is autophosphorylated, in the absence of oxygen, probably at the conserved histidine residue, and transfers its phosphate group probably to a conserved aspartate residue of NreC. NreB/NreC activates the expression of the nitrate (narGHJI) and nitrite (nir) reductase operons, as well as the putative nitrate transporter gene narT.</text>
</comment>
<protein>
    <recommendedName>
        <fullName evidence="5">Oxygen sensor histidine kinase NreB</fullName>
        <ecNumber evidence="4">2.7.13.3</ecNumber>
    </recommendedName>
    <alternativeName>
        <fullName evidence="15">Nitrogen regulation protein B</fullName>
    </alternativeName>
</protein>
<dbReference type="InterPro" id="IPR035965">
    <property type="entry name" value="PAS-like_dom_sf"/>
</dbReference>
<dbReference type="EMBL" id="SKFH01000012">
    <property type="protein sequence ID" value="TCZ71807.1"/>
    <property type="molecule type" value="Genomic_DNA"/>
</dbReference>
<dbReference type="GO" id="GO:0005737">
    <property type="term" value="C:cytoplasm"/>
    <property type="evidence" value="ECO:0007669"/>
    <property type="project" value="UniProtKB-SubCell"/>
</dbReference>
<dbReference type="Gene3D" id="3.30.565.10">
    <property type="entry name" value="Histidine kinase-like ATPase, C-terminal domain"/>
    <property type="match status" value="1"/>
</dbReference>
<dbReference type="PANTHER" id="PTHR43304:SF1">
    <property type="entry name" value="PAC DOMAIN-CONTAINING PROTEIN"/>
    <property type="match status" value="1"/>
</dbReference>
<dbReference type="InterPro" id="IPR000700">
    <property type="entry name" value="PAS-assoc_C"/>
</dbReference>
<evidence type="ECO:0000259" key="16">
    <source>
        <dbReference type="PROSITE" id="PS50109"/>
    </source>
</evidence>
<dbReference type="AlphaFoldDB" id="A0A4V2WMQ1"/>
<evidence type="ECO:0000256" key="6">
    <source>
        <dbReference type="ARBA" id="ARBA00022485"/>
    </source>
</evidence>
<evidence type="ECO:0000256" key="1">
    <source>
        <dbReference type="ARBA" id="ARBA00000085"/>
    </source>
</evidence>
<dbReference type="Pfam" id="PF02518">
    <property type="entry name" value="HATPase_c"/>
    <property type="match status" value="1"/>
</dbReference>
<dbReference type="OrthoDB" id="5522855at2"/>
<dbReference type="SMART" id="SM00086">
    <property type="entry name" value="PAC"/>
    <property type="match status" value="5"/>
</dbReference>
<evidence type="ECO:0000256" key="5">
    <source>
        <dbReference type="ARBA" id="ARBA00017322"/>
    </source>
</evidence>
<dbReference type="InterPro" id="IPR052162">
    <property type="entry name" value="Sensor_kinase/Photoreceptor"/>
</dbReference>
<feature type="domain" description="PAS" evidence="17">
    <location>
        <begin position="140"/>
        <end position="211"/>
    </location>
</feature>
<evidence type="ECO:0000256" key="8">
    <source>
        <dbReference type="ARBA" id="ARBA00022553"/>
    </source>
</evidence>
<dbReference type="GO" id="GO:0000155">
    <property type="term" value="F:phosphorelay sensor kinase activity"/>
    <property type="evidence" value="ECO:0007669"/>
    <property type="project" value="InterPro"/>
</dbReference>